<dbReference type="KEGG" id="ccat:101453089"/>
<dbReference type="OrthoDB" id="6358587at2759"/>
<dbReference type="SMART" id="SM00718">
    <property type="entry name" value="DM4_12"/>
    <property type="match status" value="1"/>
</dbReference>
<dbReference type="PANTHER" id="PTHR21398:SF11">
    <property type="entry name" value="HDC15381-RELATED"/>
    <property type="match status" value="1"/>
</dbReference>
<feature type="signal peptide" evidence="1">
    <location>
        <begin position="1"/>
        <end position="20"/>
    </location>
</feature>
<accession>A0A811UY75</accession>
<evidence type="ECO:0000313" key="2">
    <source>
        <dbReference type="EMBL" id="CAD7003654.1"/>
    </source>
</evidence>
<protein>
    <submittedName>
        <fullName evidence="2">(Mediterranean fruit fly) hypothetical protein</fullName>
    </submittedName>
</protein>
<dbReference type="Pfam" id="PF07841">
    <property type="entry name" value="DM4_12"/>
    <property type="match status" value="1"/>
</dbReference>
<dbReference type="AlphaFoldDB" id="A0A811UY75"/>
<gene>
    <name evidence="2" type="ORF">CCAP1982_LOCUS12092</name>
</gene>
<feature type="chain" id="PRO_5032301539" evidence="1">
    <location>
        <begin position="21"/>
        <end position="212"/>
    </location>
</feature>
<dbReference type="PANTHER" id="PTHR21398">
    <property type="entry name" value="AGAP007094-PA"/>
    <property type="match status" value="1"/>
</dbReference>
<name>A0A811UY75_CERCA</name>
<evidence type="ECO:0000256" key="1">
    <source>
        <dbReference type="SAM" id="SignalP"/>
    </source>
</evidence>
<keyword evidence="1" id="KW-0732">Signal</keyword>
<proteinExistence type="predicted"/>
<dbReference type="EMBL" id="CAJHJT010000034">
    <property type="protein sequence ID" value="CAD7003654.1"/>
    <property type="molecule type" value="Genomic_DNA"/>
</dbReference>
<dbReference type="Proteomes" id="UP000606786">
    <property type="component" value="Unassembled WGS sequence"/>
</dbReference>
<sequence length="212" mass="23952">MFSIIYFVALALLQSQLSCGKFTPIVGGANLTEFMKLQRQKRTLIFNGNGLVKIDAGAIATVNVDDPIDWRSIVSINNIQGGFYPLPDEPTYPWEKWEDTFARSMRNFRGHTDYEADDSRKFVYTLLEVLMERQHGNGHQCLLRSICRNAQVDGHVGMFSELVDVVLRPGKEDIGAAYMEAFLAGKSDADCSRLYAECQVASNFLDQYLDYI</sequence>
<comment type="caution">
    <text evidence="2">The sequence shown here is derived from an EMBL/GenBank/DDBJ whole genome shotgun (WGS) entry which is preliminary data.</text>
</comment>
<keyword evidence="3" id="KW-1185">Reference proteome</keyword>
<organism evidence="2 3">
    <name type="scientific">Ceratitis capitata</name>
    <name type="common">Mediterranean fruit fly</name>
    <name type="synonym">Tephritis capitata</name>
    <dbReference type="NCBI Taxonomy" id="7213"/>
    <lineage>
        <taxon>Eukaryota</taxon>
        <taxon>Metazoa</taxon>
        <taxon>Ecdysozoa</taxon>
        <taxon>Arthropoda</taxon>
        <taxon>Hexapoda</taxon>
        <taxon>Insecta</taxon>
        <taxon>Pterygota</taxon>
        <taxon>Neoptera</taxon>
        <taxon>Endopterygota</taxon>
        <taxon>Diptera</taxon>
        <taxon>Brachycera</taxon>
        <taxon>Muscomorpha</taxon>
        <taxon>Tephritoidea</taxon>
        <taxon>Tephritidae</taxon>
        <taxon>Ceratitis</taxon>
        <taxon>Ceratitis</taxon>
    </lineage>
</organism>
<dbReference type="InterPro" id="IPR006631">
    <property type="entry name" value="DM4_12"/>
</dbReference>
<evidence type="ECO:0000313" key="3">
    <source>
        <dbReference type="Proteomes" id="UP000606786"/>
    </source>
</evidence>
<reference evidence="2" key="1">
    <citation type="submission" date="2020-11" db="EMBL/GenBank/DDBJ databases">
        <authorList>
            <person name="Whitehead M."/>
        </authorList>
    </citation>
    <scope>NUCLEOTIDE SEQUENCE</scope>
    <source>
        <strain evidence="2">EGII</strain>
    </source>
</reference>